<gene>
    <name evidence="9" type="primary">ybeY</name>
    <name evidence="11" type="ORF">HNR09_002849</name>
</gene>
<keyword evidence="7 9" id="KW-0378">Hydrolase</keyword>
<dbReference type="EMBL" id="JACCFY010000001">
    <property type="protein sequence ID" value="NYJ79438.1"/>
    <property type="molecule type" value="Genomic_DNA"/>
</dbReference>
<keyword evidence="9" id="KW-0963">Cytoplasm</keyword>
<evidence type="ECO:0000256" key="7">
    <source>
        <dbReference type="ARBA" id="ARBA00022801"/>
    </source>
</evidence>
<keyword evidence="4 9" id="KW-0540">Nuclease</keyword>
<sequence>MTSEDTAPAGFTQPVGVVVDDDSGSSAVPADIEETLGRLTGFLYARMHLDSAVELTVTLVDDARMEQLHLEWMDLPGPTDVLSLPMDELRPGTASAAVTEGMLGDVVISPEVARRQAAAAGHDVSDELALLTVHGVLHLLGHDHVEAEERRTMFELQASLLEGFLGRAAPTPTVDDS</sequence>
<protein>
    <recommendedName>
        <fullName evidence="9">Endoribonuclease YbeY</fullName>
        <ecNumber evidence="9">3.1.-.-</ecNumber>
    </recommendedName>
</protein>
<dbReference type="InterPro" id="IPR002036">
    <property type="entry name" value="YbeY"/>
</dbReference>
<feature type="binding site" evidence="9">
    <location>
        <position position="138"/>
    </location>
    <ligand>
        <name>Zn(2+)</name>
        <dbReference type="ChEBI" id="CHEBI:29105"/>
        <note>catalytic</note>
    </ligand>
</feature>
<evidence type="ECO:0000313" key="12">
    <source>
        <dbReference type="Proteomes" id="UP000535437"/>
    </source>
</evidence>
<dbReference type="NCBIfam" id="TIGR00043">
    <property type="entry name" value="rRNA maturation RNase YbeY"/>
    <property type="match status" value="1"/>
</dbReference>
<feature type="binding site" evidence="9">
    <location>
        <position position="144"/>
    </location>
    <ligand>
        <name>Zn(2+)</name>
        <dbReference type="ChEBI" id="CHEBI:29105"/>
        <note>catalytic</note>
    </ligand>
</feature>
<evidence type="ECO:0000256" key="6">
    <source>
        <dbReference type="ARBA" id="ARBA00022759"/>
    </source>
</evidence>
<dbReference type="Gene3D" id="3.40.390.30">
    <property type="entry name" value="Metalloproteases ('zincins'), catalytic domain"/>
    <property type="match status" value="1"/>
</dbReference>
<comment type="caution">
    <text evidence="11">The sequence shown here is derived from an EMBL/GenBank/DDBJ whole genome shotgun (WGS) entry which is preliminary data.</text>
</comment>
<feature type="region of interest" description="Disordered" evidence="10">
    <location>
        <begin position="1"/>
        <end position="22"/>
    </location>
</feature>
<comment type="cofactor">
    <cofactor evidence="9">
        <name>Zn(2+)</name>
        <dbReference type="ChEBI" id="CHEBI:29105"/>
    </cofactor>
    <text evidence="9">Binds 1 zinc ion.</text>
</comment>
<dbReference type="AlphaFoldDB" id="A0A7Z0GQV0"/>
<dbReference type="RefSeq" id="WP_179542658.1">
    <property type="nucleotide sequence ID" value="NZ_JACCFY010000001.1"/>
</dbReference>
<evidence type="ECO:0000256" key="1">
    <source>
        <dbReference type="ARBA" id="ARBA00010875"/>
    </source>
</evidence>
<keyword evidence="8 9" id="KW-0862">Zinc</keyword>
<comment type="subcellular location">
    <subcellularLocation>
        <location evidence="9">Cytoplasm</location>
    </subcellularLocation>
</comment>
<name>A0A7Z0GQV0_9MICC</name>
<evidence type="ECO:0000256" key="2">
    <source>
        <dbReference type="ARBA" id="ARBA00022517"/>
    </source>
</evidence>
<dbReference type="PANTHER" id="PTHR46986">
    <property type="entry name" value="ENDORIBONUCLEASE YBEY, CHLOROPLASTIC"/>
    <property type="match status" value="1"/>
</dbReference>
<reference evidence="11 12" key="1">
    <citation type="submission" date="2020-07" db="EMBL/GenBank/DDBJ databases">
        <title>Sequencing the genomes of 1000 actinobacteria strains.</title>
        <authorList>
            <person name="Klenk H.-P."/>
        </authorList>
    </citation>
    <scope>NUCLEOTIDE SEQUENCE [LARGE SCALE GENOMIC DNA]</scope>
    <source>
        <strain evidence="11 12">DSM 15475</strain>
    </source>
</reference>
<keyword evidence="6 9" id="KW-0255">Endonuclease</keyword>
<comment type="similarity">
    <text evidence="1 9">Belongs to the endoribonuclease YbeY family.</text>
</comment>
<dbReference type="PANTHER" id="PTHR46986:SF1">
    <property type="entry name" value="ENDORIBONUCLEASE YBEY, CHLOROPLASTIC"/>
    <property type="match status" value="1"/>
</dbReference>
<dbReference type="Proteomes" id="UP000535437">
    <property type="component" value="Unassembled WGS sequence"/>
</dbReference>
<evidence type="ECO:0000256" key="4">
    <source>
        <dbReference type="ARBA" id="ARBA00022722"/>
    </source>
</evidence>
<keyword evidence="12" id="KW-1185">Reference proteome</keyword>
<keyword evidence="2 9" id="KW-0690">Ribosome biogenesis</keyword>
<dbReference type="InterPro" id="IPR020549">
    <property type="entry name" value="YbeY_CS"/>
</dbReference>
<keyword evidence="3 9" id="KW-0698">rRNA processing</keyword>
<evidence type="ECO:0000256" key="9">
    <source>
        <dbReference type="HAMAP-Rule" id="MF_00009"/>
    </source>
</evidence>
<dbReference type="Pfam" id="PF02130">
    <property type="entry name" value="YbeY"/>
    <property type="match status" value="1"/>
</dbReference>
<dbReference type="PROSITE" id="PS01306">
    <property type="entry name" value="UPF0054"/>
    <property type="match status" value="1"/>
</dbReference>
<evidence type="ECO:0000256" key="8">
    <source>
        <dbReference type="ARBA" id="ARBA00022833"/>
    </source>
</evidence>
<dbReference type="GO" id="GO:0004222">
    <property type="term" value="F:metalloendopeptidase activity"/>
    <property type="evidence" value="ECO:0007669"/>
    <property type="project" value="InterPro"/>
</dbReference>
<comment type="function">
    <text evidence="9">Single strand-specific metallo-endoribonuclease involved in late-stage 70S ribosome quality control and in maturation of the 3' terminus of the 16S rRNA.</text>
</comment>
<feature type="binding site" evidence="9">
    <location>
        <position position="134"/>
    </location>
    <ligand>
        <name>Zn(2+)</name>
        <dbReference type="ChEBI" id="CHEBI:29105"/>
        <note>catalytic</note>
    </ligand>
</feature>
<dbReference type="GO" id="GO:0006364">
    <property type="term" value="P:rRNA processing"/>
    <property type="evidence" value="ECO:0007669"/>
    <property type="project" value="UniProtKB-UniRule"/>
</dbReference>
<dbReference type="InterPro" id="IPR023091">
    <property type="entry name" value="MetalPrtase_cat_dom_sf_prd"/>
</dbReference>
<dbReference type="EC" id="3.1.-.-" evidence="9"/>
<evidence type="ECO:0000256" key="3">
    <source>
        <dbReference type="ARBA" id="ARBA00022552"/>
    </source>
</evidence>
<evidence type="ECO:0000313" key="11">
    <source>
        <dbReference type="EMBL" id="NYJ79438.1"/>
    </source>
</evidence>
<organism evidence="11 12">
    <name type="scientific">Nesterenkonia xinjiangensis</name>
    <dbReference type="NCBI Taxonomy" id="225327"/>
    <lineage>
        <taxon>Bacteria</taxon>
        <taxon>Bacillati</taxon>
        <taxon>Actinomycetota</taxon>
        <taxon>Actinomycetes</taxon>
        <taxon>Micrococcales</taxon>
        <taxon>Micrococcaceae</taxon>
        <taxon>Nesterenkonia</taxon>
    </lineage>
</organism>
<dbReference type="GO" id="GO:0008270">
    <property type="term" value="F:zinc ion binding"/>
    <property type="evidence" value="ECO:0007669"/>
    <property type="project" value="UniProtKB-UniRule"/>
</dbReference>
<dbReference type="GO" id="GO:0005737">
    <property type="term" value="C:cytoplasm"/>
    <property type="evidence" value="ECO:0007669"/>
    <property type="project" value="UniProtKB-SubCell"/>
</dbReference>
<evidence type="ECO:0000256" key="5">
    <source>
        <dbReference type="ARBA" id="ARBA00022723"/>
    </source>
</evidence>
<dbReference type="GO" id="GO:0004521">
    <property type="term" value="F:RNA endonuclease activity"/>
    <property type="evidence" value="ECO:0007669"/>
    <property type="project" value="UniProtKB-UniRule"/>
</dbReference>
<keyword evidence="5 9" id="KW-0479">Metal-binding</keyword>
<evidence type="ECO:0000256" key="10">
    <source>
        <dbReference type="SAM" id="MobiDB-lite"/>
    </source>
</evidence>
<dbReference type="HAMAP" id="MF_00009">
    <property type="entry name" value="Endoribonucl_YbeY"/>
    <property type="match status" value="1"/>
</dbReference>
<proteinExistence type="inferred from homology"/>
<dbReference type="SUPFAM" id="SSF55486">
    <property type="entry name" value="Metalloproteases ('zincins'), catalytic domain"/>
    <property type="match status" value="1"/>
</dbReference>
<accession>A0A7Z0GQV0</accession>